<name>A0A1M6I0C8_9CLOT</name>
<dbReference type="Pfam" id="PF24172">
    <property type="entry name" value="CdiI_ImmP"/>
    <property type="match status" value="1"/>
</dbReference>
<evidence type="ECO:0000313" key="2">
    <source>
        <dbReference type="Proteomes" id="UP000184310"/>
    </source>
</evidence>
<dbReference type="EMBL" id="FQZB01000007">
    <property type="protein sequence ID" value="SHJ27979.1"/>
    <property type="molecule type" value="Genomic_DNA"/>
</dbReference>
<keyword evidence="2" id="KW-1185">Reference proteome</keyword>
<accession>A0A1M6I0C8</accession>
<dbReference type="OrthoDB" id="6565706at2"/>
<dbReference type="RefSeq" id="WP_143152472.1">
    <property type="nucleotide sequence ID" value="NZ_FQZB01000007.1"/>
</dbReference>
<dbReference type="CDD" id="cd20693">
    <property type="entry name" value="CdiI_EcoliA0-like"/>
    <property type="match status" value="1"/>
</dbReference>
<proteinExistence type="predicted"/>
<sequence length="140" mass="16195">MKKKNEITSIQKVWANNVLLQECIEATGGRTLNYNYGNKVMDEIQEKIPFRLGRVDFSKFKFKTNINTIDSISKLIENSTEIYVMWDNANLPCLKSELKDIIKFIDEVIAVSFDTWIVSSDYNTIIEFYHEGEITLGILS</sequence>
<gene>
    <name evidence="1" type="ORF">SAMN02745163_01651</name>
</gene>
<dbReference type="Proteomes" id="UP000184310">
    <property type="component" value="Unassembled WGS sequence"/>
</dbReference>
<dbReference type="InterPro" id="IPR049585">
    <property type="entry name" value="CdiI_EcoliA0-like"/>
</dbReference>
<reference evidence="1 2" key="1">
    <citation type="submission" date="2016-11" db="EMBL/GenBank/DDBJ databases">
        <authorList>
            <person name="Jaros S."/>
            <person name="Januszkiewicz K."/>
            <person name="Wedrychowicz H."/>
        </authorList>
    </citation>
    <scope>NUCLEOTIDE SEQUENCE [LARGE SCALE GENOMIC DNA]</scope>
    <source>
        <strain evidence="1 2">DSM 21758</strain>
    </source>
</reference>
<evidence type="ECO:0000313" key="1">
    <source>
        <dbReference type="EMBL" id="SHJ27979.1"/>
    </source>
</evidence>
<dbReference type="AlphaFoldDB" id="A0A1M6I0C8"/>
<protein>
    <submittedName>
        <fullName evidence="1">Uncharacterized protein</fullName>
    </submittedName>
</protein>
<organism evidence="1 2">
    <name type="scientific">Clostridium cavendishii DSM 21758</name>
    <dbReference type="NCBI Taxonomy" id="1121302"/>
    <lineage>
        <taxon>Bacteria</taxon>
        <taxon>Bacillati</taxon>
        <taxon>Bacillota</taxon>
        <taxon>Clostridia</taxon>
        <taxon>Eubacteriales</taxon>
        <taxon>Clostridiaceae</taxon>
        <taxon>Clostridium</taxon>
    </lineage>
</organism>